<protein>
    <recommendedName>
        <fullName evidence="2">YSIRK Gram-positive signal peptide domain-containing protein</fullName>
    </recommendedName>
</protein>
<feature type="domain" description="YSIRK Gram-positive signal peptide" evidence="2">
    <location>
        <begin position="20"/>
        <end position="41"/>
    </location>
</feature>
<dbReference type="InterPro" id="IPR005877">
    <property type="entry name" value="YSIRK_signal_dom"/>
</dbReference>
<evidence type="ECO:0000259" key="2">
    <source>
        <dbReference type="Pfam" id="PF04650"/>
    </source>
</evidence>
<dbReference type="Pfam" id="PF04650">
    <property type="entry name" value="YSIRK_signal"/>
    <property type="match status" value="1"/>
</dbReference>
<sequence>MVGKNNKYLKTTKEGTKVESYFIKKSKVGTASVVIGANIFLGAGAVSQAAEEVTVKTAREELAKAKEVFAKADATQDEVNAKVTTNEGYTADTTELRKQNGEFPTATGKSYIVLDNNDAYRV</sequence>
<keyword evidence="1" id="KW-0732">Signal</keyword>
<dbReference type="EMBL" id="ACRO01000037">
    <property type="protein sequence ID" value="EGF86748.1"/>
    <property type="molecule type" value="Genomic_DNA"/>
</dbReference>
<reference evidence="3 4" key="1">
    <citation type="submission" date="2011-03" db="EMBL/GenBank/DDBJ databases">
        <title>The Genome Sequence of Gemella haemolysans M341.</title>
        <authorList>
            <consortium name="The Broad Institute Genome Sequencing Platform"/>
            <consortium name="The Broad Institute Genome Sequencing Center for Infectious Disease"/>
            <person name="Earl A."/>
            <person name="Ward D."/>
            <person name="Feldgarden M."/>
            <person name="Gevers D."/>
            <person name="Sibley C.D."/>
            <person name="Field T.R."/>
            <person name="Grinwis M."/>
            <person name="Eshaghurshan C.S."/>
            <person name="Surette M.G."/>
            <person name="Young S.K."/>
            <person name="Zeng Q."/>
            <person name="Gargeya S."/>
            <person name="Fitzgerald M."/>
            <person name="Haas B."/>
            <person name="Abouelleil A."/>
            <person name="Alvarado L."/>
            <person name="Arachchi H.M."/>
            <person name="Berlin A."/>
            <person name="Brown A."/>
            <person name="Chapman S.B."/>
            <person name="Chen Z."/>
            <person name="Dunbar C."/>
            <person name="Freedman E."/>
            <person name="Gearin G."/>
            <person name="Gellesch M."/>
            <person name="Goldberg J."/>
            <person name="Griggs A."/>
            <person name="Gujja S."/>
            <person name="Heilman E.R."/>
            <person name="Heiman D."/>
            <person name="Howarth C."/>
            <person name="Larson L."/>
            <person name="Lui A."/>
            <person name="MacDonald P.J.P."/>
            <person name="Mehta T."/>
            <person name="Montmayeur A."/>
            <person name="Murphy C."/>
            <person name="Neiman D."/>
            <person name="Pearson M."/>
            <person name="Priest M."/>
            <person name="Roberts A."/>
            <person name="Saif S."/>
            <person name="Shea T."/>
            <person name="Shenoy N."/>
            <person name="Sisk P."/>
            <person name="Stolte C."/>
            <person name="Sykes S."/>
            <person name="White J."/>
            <person name="Yandava C."/>
            <person name="Wortman J."/>
            <person name="Nusbaum C."/>
            <person name="Birren B."/>
        </authorList>
    </citation>
    <scope>NUCLEOTIDE SEQUENCE [LARGE SCALE GENOMIC DNA]</scope>
    <source>
        <strain evidence="3 4">M341</strain>
    </source>
</reference>
<evidence type="ECO:0000256" key="1">
    <source>
        <dbReference type="ARBA" id="ARBA00022729"/>
    </source>
</evidence>
<name>A0AA87AKL3_9BACL</name>
<organism evidence="3 4">
    <name type="scientific">Gemella haemolysans M341</name>
    <dbReference type="NCBI Taxonomy" id="562981"/>
    <lineage>
        <taxon>Bacteria</taxon>
        <taxon>Bacillati</taxon>
        <taxon>Bacillota</taxon>
        <taxon>Bacilli</taxon>
        <taxon>Bacillales</taxon>
        <taxon>Gemellaceae</taxon>
        <taxon>Gemella</taxon>
    </lineage>
</organism>
<gene>
    <name evidence="3" type="ORF">HMPREF0428_01545</name>
</gene>
<dbReference type="NCBIfam" id="TIGR01168">
    <property type="entry name" value="YSIRK_signal"/>
    <property type="match status" value="1"/>
</dbReference>
<accession>A0AA87AKL3</accession>
<evidence type="ECO:0000313" key="3">
    <source>
        <dbReference type="EMBL" id="EGF86748.1"/>
    </source>
</evidence>
<dbReference type="RefSeq" id="WP_003147690.1">
    <property type="nucleotide sequence ID" value="NZ_GL883585.1"/>
</dbReference>
<evidence type="ECO:0000313" key="4">
    <source>
        <dbReference type="Proteomes" id="UP000004773"/>
    </source>
</evidence>
<comment type="caution">
    <text evidence="3">The sequence shown here is derived from an EMBL/GenBank/DDBJ whole genome shotgun (WGS) entry which is preliminary data.</text>
</comment>
<proteinExistence type="predicted"/>
<dbReference type="AlphaFoldDB" id="A0AA87AKL3"/>
<dbReference type="Proteomes" id="UP000004773">
    <property type="component" value="Unassembled WGS sequence"/>
</dbReference>